<comment type="subcellular location">
    <subcellularLocation>
        <location evidence="1">Membrane</location>
        <topology evidence="1">Multi-pass membrane protein</topology>
    </subcellularLocation>
</comment>
<feature type="region of interest" description="Disordered" evidence="5">
    <location>
        <begin position="357"/>
        <end position="376"/>
    </location>
</feature>
<organism evidence="9 10">
    <name type="scientific">Circinella minor</name>
    <dbReference type="NCBI Taxonomy" id="1195481"/>
    <lineage>
        <taxon>Eukaryota</taxon>
        <taxon>Fungi</taxon>
        <taxon>Fungi incertae sedis</taxon>
        <taxon>Mucoromycota</taxon>
        <taxon>Mucoromycotina</taxon>
        <taxon>Mucoromycetes</taxon>
        <taxon>Mucorales</taxon>
        <taxon>Lichtheimiaceae</taxon>
        <taxon>Circinella</taxon>
    </lineage>
</organism>
<feature type="transmembrane region" description="Helical" evidence="6">
    <location>
        <begin position="420"/>
        <end position="438"/>
    </location>
</feature>
<feature type="transmembrane region" description="Helical" evidence="6">
    <location>
        <begin position="497"/>
        <end position="515"/>
    </location>
</feature>
<dbReference type="EMBL" id="JAEPRB010000018">
    <property type="protein sequence ID" value="KAG2226246.1"/>
    <property type="molecule type" value="Genomic_DNA"/>
</dbReference>
<feature type="transmembrane region" description="Helical" evidence="6">
    <location>
        <begin position="561"/>
        <end position="578"/>
    </location>
</feature>
<dbReference type="Proteomes" id="UP000646827">
    <property type="component" value="Unassembled WGS sequence"/>
</dbReference>
<evidence type="ECO:0000313" key="10">
    <source>
        <dbReference type="Proteomes" id="UP000646827"/>
    </source>
</evidence>
<evidence type="ECO:0000256" key="5">
    <source>
        <dbReference type="SAM" id="MobiDB-lite"/>
    </source>
</evidence>
<protein>
    <recommendedName>
        <fullName evidence="11">DUF2421 domain-containing protein</fullName>
    </recommendedName>
</protein>
<dbReference type="Pfam" id="PF10334">
    <property type="entry name" value="BRE4"/>
    <property type="match status" value="1"/>
</dbReference>
<comment type="caution">
    <text evidence="9">The sequence shown here is derived from an EMBL/GenBank/DDBJ whole genome shotgun (WGS) entry which is preliminary data.</text>
</comment>
<dbReference type="Pfam" id="PF13515">
    <property type="entry name" value="FUSC_2"/>
    <property type="match status" value="1"/>
</dbReference>
<sequence length="803" mass="92149">WSFMIPIAVGGIIALGVSALIWPDDSITNYMNILHKALDGYNVFFKEHAEGFLSVTPTGITTTLPTLHDRVQSSLLQLIDCKRAVHRDILFSNLNGRDISKITKLVKAMRTPLHGIGVSQIMKKDFVGYSAQRLGEDALHDKSTLKQIELENQEFLKELGEFQPLFQQLNDGLYNAMDDCIARLHLLHPHPMRSNVNSLFWPFPRLWYTHQPIKKRHSNHFEKPLNDITVDQIEDMVKECIHQVDIKIKTLSAAHWRSQLQRHFSGLHLISLYRFCIREYSLTIIDLLKFVDGAEKSRTRSRLWFPSNKAIRKWLMDTDTPWSSSAIHGEASDTADNNNGYDEPTDLTLIRTHTRRELSDGDYEGQKDSDRGNDNGGFVMASTGKRYYRDPDVDAPATPFQKFWYMMFQGYRWMREPGTIFAMKTALGTVLLALPVYLKESAGWFIEWRFQWCMIILMLWMLPTTGMFFYSLLMKTLGTIAGGILGIVVWEITQGNPYGIGVVMYVALVIIYYNLMYRPAARIFCIVTIITLILVVVYEYQYKVSGEEKIDPVWTLAGKRMILVLAGVVAASILSMIPEPHAGRVELRKRLAQTLRDIGRLYGILTSQFIAEYETSSWKLTKEQVKGFRRMGLNIRRQIADERLFLAHTRFEPPLRGRFPIEVYKIVLEKVDNMADLVTDMGFAVRYLDPAWRKQISSTLNKERRRYLASNMTTIKLLSATLAAKMALPPYMISPGEARLQFVHSLDSNVCLRPDELTDPSFLKYSTYVVTSGTFVQELQALLEAVEDLVGVEDPQEWLRLHV</sequence>
<feature type="transmembrane region" description="Helical" evidence="6">
    <location>
        <begin position="521"/>
        <end position="540"/>
    </location>
</feature>
<feature type="region of interest" description="Disordered" evidence="5">
    <location>
        <begin position="326"/>
        <end position="346"/>
    </location>
</feature>
<keyword evidence="2 6" id="KW-0812">Transmembrane</keyword>
<proteinExistence type="predicted"/>
<feature type="transmembrane region" description="Helical" evidence="6">
    <location>
        <begin position="468"/>
        <end position="490"/>
    </location>
</feature>
<dbReference type="InterPro" id="IPR049453">
    <property type="entry name" value="Memb_transporter_dom"/>
</dbReference>
<dbReference type="AlphaFoldDB" id="A0A8H7SDE9"/>
<evidence type="ECO:0000259" key="7">
    <source>
        <dbReference type="Pfam" id="PF10334"/>
    </source>
</evidence>
<keyword evidence="10" id="KW-1185">Reference proteome</keyword>
<gene>
    <name evidence="9" type="ORF">INT45_005918</name>
</gene>
<accession>A0A8H7SDE9</accession>
<feature type="domain" description="Integral membrane bound transporter" evidence="8">
    <location>
        <begin position="444"/>
        <end position="571"/>
    </location>
</feature>
<dbReference type="PANTHER" id="PTHR37994:SF1">
    <property type="entry name" value="ER TRANSPORTER 6TM N-TERMINAL DOMAIN-CONTAINING PROTEIN"/>
    <property type="match status" value="1"/>
</dbReference>
<dbReference type="GO" id="GO:0016020">
    <property type="term" value="C:membrane"/>
    <property type="evidence" value="ECO:0007669"/>
    <property type="project" value="UniProtKB-SubCell"/>
</dbReference>
<keyword evidence="3 6" id="KW-1133">Transmembrane helix</keyword>
<evidence type="ECO:0000256" key="6">
    <source>
        <dbReference type="SAM" id="Phobius"/>
    </source>
</evidence>
<evidence type="ECO:0000256" key="1">
    <source>
        <dbReference type="ARBA" id="ARBA00004141"/>
    </source>
</evidence>
<dbReference type="PRINTS" id="PR02047">
    <property type="entry name" value="BREFELDNASP4"/>
</dbReference>
<feature type="transmembrane region" description="Helical" evidence="6">
    <location>
        <begin position="445"/>
        <end position="462"/>
    </location>
</feature>
<reference evidence="9 10" key="1">
    <citation type="submission" date="2020-12" db="EMBL/GenBank/DDBJ databases">
        <title>Metabolic potential, ecology and presence of endohyphal bacteria is reflected in genomic diversity of Mucoromycotina.</title>
        <authorList>
            <person name="Muszewska A."/>
            <person name="Okrasinska A."/>
            <person name="Steczkiewicz K."/>
            <person name="Drgas O."/>
            <person name="Orlowska M."/>
            <person name="Perlinska-Lenart U."/>
            <person name="Aleksandrzak-Piekarczyk T."/>
            <person name="Szatraj K."/>
            <person name="Zielenkiewicz U."/>
            <person name="Pilsyk S."/>
            <person name="Malc E."/>
            <person name="Mieczkowski P."/>
            <person name="Kruszewska J.S."/>
            <person name="Biernat P."/>
            <person name="Pawlowska J."/>
        </authorList>
    </citation>
    <scope>NUCLEOTIDE SEQUENCE [LARGE SCALE GENOMIC DNA]</scope>
    <source>
        <strain evidence="9 10">CBS 142.35</strain>
    </source>
</reference>
<feature type="non-terminal residue" evidence="9">
    <location>
        <position position="1"/>
    </location>
</feature>
<dbReference type="OrthoDB" id="2274698at2759"/>
<evidence type="ECO:0000256" key="4">
    <source>
        <dbReference type="ARBA" id="ARBA00023136"/>
    </source>
</evidence>
<feature type="compositionally biased region" description="Basic and acidic residues" evidence="5">
    <location>
        <begin position="357"/>
        <end position="373"/>
    </location>
</feature>
<evidence type="ECO:0000256" key="3">
    <source>
        <dbReference type="ARBA" id="ARBA00022989"/>
    </source>
</evidence>
<dbReference type="InterPro" id="IPR023244">
    <property type="entry name" value="Brefeldin_A-sensitivity_4"/>
</dbReference>
<dbReference type="PANTHER" id="PTHR37994">
    <property type="entry name" value="ARAE_2_N DOMAIN-CONTAINING PROTEIN-RELATED"/>
    <property type="match status" value="1"/>
</dbReference>
<evidence type="ECO:0000259" key="8">
    <source>
        <dbReference type="Pfam" id="PF13515"/>
    </source>
</evidence>
<evidence type="ECO:0000313" key="9">
    <source>
        <dbReference type="EMBL" id="KAG2226246.1"/>
    </source>
</evidence>
<evidence type="ECO:0000256" key="2">
    <source>
        <dbReference type="ARBA" id="ARBA00022692"/>
    </source>
</evidence>
<evidence type="ECO:0008006" key="11">
    <source>
        <dbReference type="Google" id="ProtNLM"/>
    </source>
</evidence>
<feature type="domain" description="DUF2421" evidence="7">
    <location>
        <begin position="578"/>
        <end position="731"/>
    </location>
</feature>
<name>A0A8H7SDE9_9FUNG</name>
<dbReference type="InterPro" id="IPR018820">
    <property type="entry name" value="BRE4-related_DUF2421"/>
</dbReference>
<keyword evidence="4 6" id="KW-0472">Membrane</keyword>